<proteinExistence type="predicted"/>
<dbReference type="EMBL" id="CP025570">
    <property type="protein sequence ID" value="AZZ38515.1"/>
    <property type="molecule type" value="Genomic_DNA"/>
</dbReference>
<gene>
    <name evidence="1" type="ORF">C0Z10_00720</name>
</gene>
<protein>
    <submittedName>
        <fullName evidence="1">Uncharacterized protein</fullName>
    </submittedName>
</protein>
<organism evidence="1 2">
    <name type="scientific">Acidipropionibacterium jensenii</name>
    <dbReference type="NCBI Taxonomy" id="1749"/>
    <lineage>
        <taxon>Bacteria</taxon>
        <taxon>Bacillati</taxon>
        <taxon>Actinomycetota</taxon>
        <taxon>Actinomycetes</taxon>
        <taxon>Propionibacteriales</taxon>
        <taxon>Propionibacteriaceae</taxon>
        <taxon>Acidipropionibacterium</taxon>
    </lineage>
</organism>
<dbReference type="KEGG" id="aji:C0Z10_00720"/>
<reference evidence="2" key="1">
    <citation type="submission" date="2017-12" db="EMBL/GenBank/DDBJ databases">
        <title>Whole genome sequencing of Acidipropionibacterium jensenii strains JS279 and JS280.</title>
        <authorList>
            <person name="Deptula P."/>
            <person name="Laine P."/>
            <person name="Smolander O.-P."/>
            <person name="Paulin L."/>
            <person name="Auvinen P."/>
            <person name="Varmanen P."/>
        </authorList>
    </citation>
    <scope>NUCLEOTIDE SEQUENCE [LARGE SCALE GENOMIC DNA]</scope>
    <source>
        <strain evidence="2">JS280</strain>
    </source>
</reference>
<sequence length="107" mass="12094">MTDHFEIDRDAVGKALADELPLVLRALQLWLVQLQNTIAKLEGDEHPSEKAQSYLRAHEQERTRLLDLVAEITASVAGKKREDLTRDDVAAARRFIAETWPTGTDKD</sequence>
<dbReference type="AlphaFoldDB" id="A0A3Q9UC65"/>
<accession>A0A3Q9UC65</accession>
<dbReference type="RefSeq" id="WP_097798124.1">
    <property type="nucleotide sequence ID" value="NZ_CP025570.1"/>
</dbReference>
<evidence type="ECO:0000313" key="1">
    <source>
        <dbReference type="EMBL" id="AZZ38515.1"/>
    </source>
</evidence>
<evidence type="ECO:0000313" key="2">
    <source>
        <dbReference type="Proteomes" id="UP000285875"/>
    </source>
</evidence>
<dbReference type="Proteomes" id="UP000285875">
    <property type="component" value="Chromosome"/>
</dbReference>
<name>A0A3Q9UC65_9ACTN</name>